<organism evidence="1 2">
    <name type="scientific">Eumeta variegata</name>
    <name type="common">Bagworm moth</name>
    <name type="synonym">Eumeta japonica</name>
    <dbReference type="NCBI Taxonomy" id="151549"/>
    <lineage>
        <taxon>Eukaryota</taxon>
        <taxon>Metazoa</taxon>
        <taxon>Ecdysozoa</taxon>
        <taxon>Arthropoda</taxon>
        <taxon>Hexapoda</taxon>
        <taxon>Insecta</taxon>
        <taxon>Pterygota</taxon>
        <taxon>Neoptera</taxon>
        <taxon>Endopterygota</taxon>
        <taxon>Lepidoptera</taxon>
        <taxon>Glossata</taxon>
        <taxon>Ditrysia</taxon>
        <taxon>Tineoidea</taxon>
        <taxon>Psychidae</taxon>
        <taxon>Oiketicinae</taxon>
        <taxon>Eumeta</taxon>
    </lineage>
</organism>
<dbReference type="Proteomes" id="UP000299102">
    <property type="component" value="Unassembled WGS sequence"/>
</dbReference>
<sequence length="129" mass="15085">MIVTIRVKVHAAVRYRNPSTGDNDAVRFNRYTMSAPCVRLILFLITAQLLWATSGEAKSLIDSIFRNPYERVKEHIRDKATEKPAFDRNDPNYKQDERMIEARYNVPDRPCRAGTRRDITTMVCRPLWN</sequence>
<proteinExistence type="predicted"/>
<evidence type="ECO:0000313" key="2">
    <source>
        <dbReference type="Proteomes" id="UP000299102"/>
    </source>
</evidence>
<dbReference type="EMBL" id="BGZK01002873">
    <property type="protein sequence ID" value="GBP97121.1"/>
    <property type="molecule type" value="Genomic_DNA"/>
</dbReference>
<evidence type="ECO:0000313" key="1">
    <source>
        <dbReference type="EMBL" id="GBP97121.1"/>
    </source>
</evidence>
<reference evidence="1 2" key="1">
    <citation type="journal article" date="2019" name="Commun. Biol.">
        <title>The bagworm genome reveals a unique fibroin gene that provides high tensile strength.</title>
        <authorList>
            <person name="Kono N."/>
            <person name="Nakamura H."/>
            <person name="Ohtoshi R."/>
            <person name="Tomita M."/>
            <person name="Numata K."/>
            <person name="Arakawa K."/>
        </authorList>
    </citation>
    <scope>NUCLEOTIDE SEQUENCE [LARGE SCALE GENOMIC DNA]</scope>
</reference>
<comment type="caution">
    <text evidence="1">The sequence shown here is derived from an EMBL/GenBank/DDBJ whole genome shotgun (WGS) entry which is preliminary data.</text>
</comment>
<protein>
    <submittedName>
        <fullName evidence="1">Uncharacterized protein</fullName>
    </submittedName>
</protein>
<gene>
    <name evidence="1" type="ORF">EVAR_68316_1</name>
</gene>
<accession>A0A4C2A8D8</accession>
<keyword evidence="2" id="KW-1185">Reference proteome</keyword>
<dbReference type="AlphaFoldDB" id="A0A4C2A8D8"/>
<name>A0A4C2A8D8_EUMVA</name>